<dbReference type="AlphaFoldDB" id="A0A523UP10"/>
<protein>
    <submittedName>
        <fullName evidence="2">Uncharacterized protein</fullName>
    </submittedName>
</protein>
<accession>A0A523UP10</accession>
<organism evidence="2 3">
    <name type="scientific">candidate division TA06 bacterium</name>
    <dbReference type="NCBI Taxonomy" id="2250710"/>
    <lineage>
        <taxon>Bacteria</taxon>
        <taxon>Bacteria division TA06</taxon>
    </lineage>
</organism>
<keyword evidence="1" id="KW-0472">Membrane</keyword>
<comment type="caution">
    <text evidence="2">The sequence shown here is derived from an EMBL/GenBank/DDBJ whole genome shotgun (WGS) entry which is preliminary data.</text>
</comment>
<dbReference type="Proteomes" id="UP000315525">
    <property type="component" value="Unassembled WGS sequence"/>
</dbReference>
<sequence length="105" mass="11635">MESLLADPIFLRGIERMAICLGLVFCAFLGYLLFTKGVPSRKSELELRSPVMRVVLSGRGPGLFFMALAIIGLIYALISGEAYIREQIGNREAIKELHFEGDANE</sequence>
<dbReference type="EMBL" id="SOJN01000136">
    <property type="protein sequence ID" value="TET44165.1"/>
    <property type="molecule type" value="Genomic_DNA"/>
</dbReference>
<evidence type="ECO:0000313" key="2">
    <source>
        <dbReference type="EMBL" id="TET44165.1"/>
    </source>
</evidence>
<reference evidence="2 3" key="1">
    <citation type="submission" date="2019-03" db="EMBL/GenBank/DDBJ databases">
        <title>Metabolic potential of uncultured bacteria and archaea associated with petroleum seepage in deep-sea sediments.</title>
        <authorList>
            <person name="Dong X."/>
            <person name="Hubert C."/>
        </authorList>
    </citation>
    <scope>NUCLEOTIDE SEQUENCE [LARGE SCALE GENOMIC DNA]</scope>
    <source>
        <strain evidence="2">E44_bin18</strain>
    </source>
</reference>
<feature type="transmembrane region" description="Helical" evidence="1">
    <location>
        <begin position="17"/>
        <end position="34"/>
    </location>
</feature>
<proteinExistence type="predicted"/>
<gene>
    <name evidence="2" type="ORF">E3J62_11115</name>
</gene>
<evidence type="ECO:0000313" key="3">
    <source>
        <dbReference type="Proteomes" id="UP000315525"/>
    </source>
</evidence>
<name>A0A523UP10_UNCT6</name>
<keyword evidence="1" id="KW-1133">Transmembrane helix</keyword>
<feature type="transmembrane region" description="Helical" evidence="1">
    <location>
        <begin position="54"/>
        <end position="78"/>
    </location>
</feature>
<evidence type="ECO:0000256" key="1">
    <source>
        <dbReference type="SAM" id="Phobius"/>
    </source>
</evidence>
<keyword evidence="1" id="KW-0812">Transmembrane</keyword>